<sequence>MEPSLADPSSKIQQALQGVRALVFPVDGVLNGPRMTFDSKGGEIISISNRDASALKEALRQGLHIAVISDREAGSFRPLLESIGITALYLGGTSLLDAYEAFRQEYSLDDDVCAYIGDDIADVPVLEKAGFPVTPIDGADYLRNRVGYISAYEGGKGCIREIVEMVLQQQGKWLFTENLKA</sequence>
<dbReference type="GO" id="GO:0046872">
    <property type="term" value="F:metal ion binding"/>
    <property type="evidence" value="ECO:0007669"/>
    <property type="project" value="UniProtKB-KW"/>
</dbReference>
<dbReference type="AlphaFoldDB" id="A0A101JU68"/>
<keyword evidence="6 7" id="KW-0460">Magnesium</keyword>
<evidence type="ECO:0000313" key="9">
    <source>
        <dbReference type="Proteomes" id="UP000053937"/>
    </source>
</evidence>
<gene>
    <name evidence="8" type="ORF">ASB62_00420</name>
</gene>
<dbReference type="GO" id="GO:0008781">
    <property type="term" value="F:N-acylneuraminate cytidylyltransferase activity"/>
    <property type="evidence" value="ECO:0007669"/>
    <property type="project" value="TreeGrafter"/>
</dbReference>
<proteinExistence type="inferred from homology"/>
<dbReference type="GO" id="GO:0016788">
    <property type="term" value="F:hydrolase activity, acting on ester bonds"/>
    <property type="evidence" value="ECO:0007669"/>
    <property type="project" value="InterPro"/>
</dbReference>
<evidence type="ECO:0000256" key="3">
    <source>
        <dbReference type="ARBA" id="ARBA00011881"/>
    </source>
</evidence>
<evidence type="ECO:0000313" key="8">
    <source>
        <dbReference type="EMBL" id="KUL33121.1"/>
    </source>
</evidence>
<comment type="caution">
    <text evidence="8">The sequence shown here is derived from an EMBL/GenBank/DDBJ whole genome shotgun (WGS) entry which is preliminary data.</text>
</comment>
<protein>
    <submittedName>
        <fullName evidence="8">3-deoxy-D-manno-octulosonate 8-phosphate phosphatase</fullName>
    </submittedName>
</protein>
<dbReference type="PANTHER" id="PTHR21485">
    <property type="entry name" value="HAD SUPERFAMILY MEMBERS CMAS AND KDSC"/>
    <property type="match status" value="1"/>
</dbReference>
<comment type="subunit">
    <text evidence="3">Homotetramer.</text>
</comment>
<reference evidence="8 9" key="1">
    <citation type="submission" date="2015-10" db="EMBL/GenBank/DDBJ databases">
        <title>Draft Genome Sequence of Chlorobium limicola strain Frasassi Growing under Artificial Lighting in the Frasassi Cave System.</title>
        <authorList>
            <person name="Mansor M."/>
            <person name="Macalady J."/>
        </authorList>
    </citation>
    <scope>NUCLEOTIDE SEQUENCE [LARGE SCALE GENOMIC DNA]</scope>
    <source>
        <strain evidence="8 9">Frasassi</strain>
    </source>
</reference>
<dbReference type="NCBIfam" id="TIGR01670">
    <property type="entry name" value="KdsC-phosphatas"/>
    <property type="match status" value="1"/>
</dbReference>
<dbReference type="PIRSF" id="PIRSF006118">
    <property type="entry name" value="KDO8-P_Ptase"/>
    <property type="match status" value="1"/>
</dbReference>
<dbReference type="SUPFAM" id="SSF56784">
    <property type="entry name" value="HAD-like"/>
    <property type="match status" value="1"/>
</dbReference>
<keyword evidence="9" id="KW-1185">Reference proteome</keyword>
<dbReference type="EMBL" id="LMBR01000002">
    <property type="protein sequence ID" value="KUL33121.1"/>
    <property type="molecule type" value="Genomic_DNA"/>
</dbReference>
<dbReference type="Gene3D" id="3.40.50.1000">
    <property type="entry name" value="HAD superfamily/HAD-like"/>
    <property type="match status" value="1"/>
</dbReference>
<evidence type="ECO:0000256" key="7">
    <source>
        <dbReference type="PIRSR" id="PIRSR006118-2"/>
    </source>
</evidence>
<keyword evidence="4 7" id="KW-0479">Metal-binding</keyword>
<dbReference type="InterPro" id="IPR050793">
    <property type="entry name" value="CMP-NeuNAc_synthase"/>
</dbReference>
<dbReference type="InterPro" id="IPR023214">
    <property type="entry name" value="HAD_sf"/>
</dbReference>
<dbReference type="Proteomes" id="UP000053937">
    <property type="component" value="Unassembled WGS sequence"/>
</dbReference>
<accession>A0A101JU68</accession>
<organism evidence="8 9">
    <name type="scientific">Chlorobium limicola</name>
    <dbReference type="NCBI Taxonomy" id="1092"/>
    <lineage>
        <taxon>Bacteria</taxon>
        <taxon>Pseudomonadati</taxon>
        <taxon>Chlorobiota</taxon>
        <taxon>Chlorobiia</taxon>
        <taxon>Chlorobiales</taxon>
        <taxon>Chlorobiaceae</taxon>
        <taxon>Chlorobium/Pelodictyon group</taxon>
        <taxon>Chlorobium</taxon>
    </lineage>
</organism>
<keyword evidence="5" id="KW-0378">Hydrolase</keyword>
<comment type="cofactor">
    <cofactor evidence="1 7">
        <name>Mg(2+)</name>
        <dbReference type="ChEBI" id="CHEBI:18420"/>
    </cofactor>
</comment>
<comment type="similarity">
    <text evidence="2">Belongs to the KdsC family.</text>
</comment>
<evidence type="ECO:0000256" key="5">
    <source>
        <dbReference type="ARBA" id="ARBA00022801"/>
    </source>
</evidence>
<feature type="binding site" evidence="7">
    <location>
        <position position="118"/>
    </location>
    <ligand>
        <name>Mg(2+)</name>
        <dbReference type="ChEBI" id="CHEBI:18420"/>
    </ligand>
</feature>
<dbReference type="InterPro" id="IPR010023">
    <property type="entry name" value="KdsC_fam"/>
</dbReference>
<evidence type="ECO:0000256" key="4">
    <source>
        <dbReference type="ARBA" id="ARBA00022723"/>
    </source>
</evidence>
<evidence type="ECO:0000256" key="1">
    <source>
        <dbReference type="ARBA" id="ARBA00001946"/>
    </source>
</evidence>
<dbReference type="InterPro" id="IPR036412">
    <property type="entry name" value="HAD-like_sf"/>
</dbReference>
<evidence type="ECO:0000256" key="6">
    <source>
        <dbReference type="ARBA" id="ARBA00022842"/>
    </source>
</evidence>
<dbReference type="PANTHER" id="PTHR21485:SF3">
    <property type="entry name" value="N-ACYLNEURAMINATE CYTIDYLYLTRANSFERASE"/>
    <property type="match status" value="1"/>
</dbReference>
<dbReference type="RefSeq" id="WP_059138122.1">
    <property type="nucleotide sequence ID" value="NZ_LMBR01000002.1"/>
</dbReference>
<feature type="binding site" evidence="7">
    <location>
        <position position="27"/>
    </location>
    <ligand>
        <name>substrate</name>
    </ligand>
</feature>
<evidence type="ECO:0000256" key="2">
    <source>
        <dbReference type="ARBA" id="ARBA00005893"/>
    </source>
</evidence>
<name>A0A101JU68_CHLLI</name>
<dbReference type="OrthoDB" id="9805604at2"/>